<feature type="transmembrane region" description="Helical" evidence="8">
    <location>
        <begin position="314"/>
        <end position="336"/>
    </location>
</feature>
<evidence type="ECO:0000256" key="3">
    <source>
        <dbReference type="ARBA" id="ARBA00022692"/>
    </source>
</evidence>
<feature type="domain" description="Membrane insertase YidC/Oxa/ALB C-terminal" evidence="9">
    <location>
        <begin position="145"/>
        <end position="337"/>
    </location>
</feature>
<name>A0ABC8L6Z0_ERUVS</name>
<dbReference type="EMBL" id="CAKOAT010382932">
    <property type="protein sequence ID" value="CAH8364244.1"/>
    <property type="molecule type" value="Genomic_DNA"/>
</dbReference>
<feature type="compositionally biased region" description="Basic residues" evidence="7">
    <location>
        <begin position="412"/>
        <end position="422"/>
    </location>
</feature>
<feature type="region of interest" description="Disordered" evidence="7">
    <location>
        <begin position="371"/>
        <end position="422"/>
    </location>
</feature>
<evidence type="ECO:0000256" key="6">
    <source>
        <dbReference type="RuleBase" id="RU003945"/>
    </source>
</evidence>
<evidence type="ECO:0000256" key="5">
    <source>
        <dbReference type="ARBA" id="ARBA00023136"/>
    </source>
</evidence>
<dbReference type="AlphaFoldDB" id="A0ABC8L6Z0"/>
<dbReference type="InterPro" id="IPR001708">
    <property type="entry name" value="YidC/ALB3/OXA1/COX18"/>
</dbReference>
<comment type="caution">
    <text evidence="10">The sequence shown here is derived from an EMBL/GenBank/DDBJ whole genome shotgun (WGS) entry which is preliminary data.</text>
</comment>
<dbReference type="NCBIfam" id="TIGR03592">
    <property type="entry name" value="yidC_oxa1_cterm"/>
    <property type="match status" value="1"/>
</dbReference>
<evidence type="ECO:0000313" key="11">
    <source>
        <dbReference type="Proteomes" id="UP001642260"/>
    </source>
</evidence>
<keyword evidence="4 8" id="KW-1133">Transmembrane helix</keyword>
<dbReference type="CDD" id="cd19751">
    <property type="entry name" value="5TM_YidC_Oxa1_Alb3"/>
    <property type="match status" value="1"/>
</dbReference>
<reference evidence="10 11" key="1">
    <citation type="submission" date="2022-03" db="EMBL/GenBank/DDBJ databases">
        <authorList>
            <person name="Macdonald S."/>
            <person name="Ahmed S."/>
            <person name="Newling K."/>
        </authorList>
    </citation>
    <scope>NUCLEOTIDE SEQUENCE [LARGE SCALE GENOMIC DNA]</scope>
</reference>
<evidence type="ECO:0000256" key="4">
    <source>
        <dbReference type="ARBA" id="ARBA00022989"/>
    </source>
</evidence>
<comment type="similarity">
    <text evidence="2">Belongs to the OXA1/ALB3/YidC (TC 2.A.9.2) family.</text>
</comment>
<accession>A0ABC8L6Z0</accession>
<dbReference type="PANTHER" id="PTHR12428:SF67">
    <property type="entry name" value="MITOCHONDRIAL INNER MEMBRANE PROTEIN OXA1"/>
    <property type="match status" value="1"/>
</dbReference>
<evidence type="ECO:0000313" key="10">
    <source>
        <dbReference type="EMBL" id="CAH8364244.1"/>
    </source>
</evidence>
<dbReference type="GO" id="GO:0016020">
    <property type="term" value="C:membrane"/>
    <property type="evidence" value="ECO:0007669"/>
    <property type="project" value="UniProtKB-SubCell"/>
</dbReference>
<evidence type="ECO:0000259" key="9">
    <source>
        <dbReference type="Pfam" id="PF02096"/>
    </source>
</evidence>
<dbReference type="Proteomes" id="UP001642260">
    <property type="component" value="Unassembled WGS sequence"/>
</dbReference>
<keyword evidence="5 8" id="KW-0472">Membrane</keyword>
<evidence type="ECO:0000256" key="7">
    <source>
        <dbReference type="SAM" id="MobiDB-lite"/>
    </source>
</evidence>
<gene>
    <name evidence="10" type="ORF">ERUC_LOCUS30000</name>
</gene>
<dbReference type="Pfam" id="PF02096">
    <property type="entry name" value="60KD_IMP"/>
    <property type="match status" value="1"/>
</dbReference>
<keyword evidence="11" id="KW-1185">Reference proteome</keyword>
<keyword evidence="3 6" id="KW-0812">Transmembrane</keyword>
<evidence type="ECO:0000256" key="8">
    <source>
        <dbReference type="SAM" id="Phobius"/>
    </source>
</evidence>
<protein>
    <recommendedName>
        <fullName evidence="9">Membrane insertase YidC/Oxa/ALB C-terminal domain-containing protein</fullName>
    </recommendedName>
</protein>
<sequence length="422" mass="46780">MAFRRALSTRTTLITRQKQLPYHISTRENDHKEDSSFTSQRRRSYHSFFLHQRHSTNSVPTCGSAFALCRYMSSSAHHGVGSEKIGVVSDVAQVITDSALQDGSAQAAGGGVVSEVAVAASDSFLPIAALQHCIDMVHSFTGFEWWASIVVATIVIRSLTVPLLIKQMKDTTKLSLMRPRLESIREEMQSKGMDHVTMAEGQKKMKNLFKEYGVTPFTPLKGMFIQGPLFICFFLAIRNMAEKVPSFQTGGALWFTDLTTPDSLYILPVLTALTFLITVECNAQEGMEGNPMAGTVKNVCRGFALLTVPMTMSFPQAIFCYWITSNLFSLTYGLVIKRPQVKKLLKIPELPPPPPGQQPSFDLFSALKKMKAMTQDQAQNETQSPSSPVVNQRLSSSSPVSKRLKALESQVKGRKKNSSKKR</sequence>
<organism evidence="10 11">
    <name type="scientific">Eruca vesicaria subsp. sativa</name>
    <name type="common">Garden rocket</name>
    <name type="synonym">Eruca sativa</name>
    <dbReference type="NCBI Taxonomy" id="29727"/>
    <lineage>
        <taxon>Eukaryota</taxon>
        <taxon>Viridiplantae</taxon>
        <taxon>Streptophyta</taxon>
        <taxon>Embryophyta</taxon>
        <taxon>Tracheophyta</taxon>
        <taxon>Spermatophyta</taxon>
        <taxon>Magnoliopsida</taxon>
        <taxon>eudicotyledons</taxon>
        <taxon>Gunneridae</taxon>
        <taxon>Pentapetalae</taxon>
        <taxon>rosids</taxon>
        <taxon>malvids</taxon>
        <taxon>Brassicales</taxon>
        <taxon>Brassicaceae</taxon>
        <taxon>Brassiceae</taxon>
        <taxon>Eruca</taxon>
    </lineage>
</organism>
<evidence type="ECO:0000256" key="2">
    <source>
        <dbReference type="ARBA" id="ARBA00010583"/>
    </source>
</evidence>
<evidence type="ECO:0000256" key="1">
    <source>
        <dbReference type="ARBA" id="ARBA00004141"/>
    </source>
</evidence>
<feature type="compositionally biased region" description="Polar residues" evidence="7">
    <location>
        <begin position="374"/>
        <end position="400"/>
    </location>
</feature>
<comment type="subcellular location">
    <subcellularLocation>
        <location evidence="1 6">Membrane</location>
        <topology evidence="1 6">Multi-pass membrane protein</topology>
    </subcellularLocation>
</comment>
<comment type="similarity">
    <text evidence="6">Belongs to the OXA1/ALB3/YidC family.</text>
</comment>
<dbReference type="InterPro" id="IPR028055">
    <property type="entry name" value="YidC/Oxa/ALB_C"/>
</dbReference>
<dbReference type="PANTHER" id="PTHR12428">
    <property type="entry name" value="OXA1"/>
    <property type="match status" value="1"/>
</dbReference>
<proteinExistence type="inferred from homology"/>